<reference evidence="12 13" key="2">
    <citation type="journal article" date="2016" name="ISME J.">
        <title>Characterization of the first cultured representative of Verrucomicrobia subdivision 5 indicates the proposal of a novel phylum.</title>
        <authorList>
            <person name="Spring S."/>
            <person name="Bunk B."/>
            <person name="Sproer C."/>
            <person name="Schumann P."/>
            <person name="Rohde M."/>
            <person name="Tindall B.J."/>
            <person name="Klenk H.P."/>
        </authorList>
    </citation>
    <scope>NUCLEOTIDE SEQUENCE [LARGE SCALE GENOMIC DNA]</scope>
    <source>
        <strain evidence="12 13">L21-Fru-AB</strain>
    </source>
</reference>
<feature type="domain" description="Major facilitator superfamily (MFS) profile" evidence="11">
    <location>
        <begin position="8"/>
        <end position="450"/>
    </location>
</feature>
<accession>A0A0G3EC23</accession>
<protein>
    <submittedName>
        <fullName evidence="12">D-xylose transporter</fullName>
    </submittedName>
</protein>
<dbReference type="OrthoDB" id="5368493at2"/>
<name>A0A0G3EC23_9BACT</name>
<keyword evidence="13" id="KW-1185">Reference proteome</keyword>
<evidence type="ECO:0000256" key="10">
    <source>
        <dbReference type="SAM" id="Phobius"/>
    </source>
</evidence>
<organism evidence="12 13">
    <name type="scientific">Kiritimatiella glycovorans</name>
    <dbReference type="NCBI Taxonomy" id="1307763"/>
    <lineage>
        <taxon>Bacteria</taxon>
        <taxon>Pseudomonadati</taxon>
        <taxon>Kiritimatiellota</taxon>
        <taxon>Kiritimatiellia</taxon>
        <taxon>Kiritimatiellales</taxon>
        <taxon>Kiritimatiellaceae</taxon>
        <taxon>Kiritimatiella</taxon>
    </lineage>
</organism>
<dbReference type="CDD" id="cd17359">
    <property type="entry name" value="MFS_XylE_like"/>
    <property type="match status" value="1"/>
</dbReference>
<evidence type="ECO:0000256" key="6">
    <source>
        <dbReference type="ARBA" id="ARBA00022692"/>
    </source>
</evidence>
<feature type="transmembrane region" description="Helical" evidence="10">
    <location>
        <begin position="173"/>
        <end position="192"/>
    </location>
</feature>
<dbReference type="GO" id="GO:0005886">
    <property type="term" value="C:plasma membrane"/>
    <property type="evidence" value="ECO:0007669"/>
    <property type="project" value="UniProtKB-SubCell"/>
</dbReference>
<dbReference type="PATRIC" id="fig|1609981.3.peg.815"/>
<dbReference type="Proteomes" id="UP000035268">
    <property type="component" value="Chromosome"/>
</dbReference>
<dbReference type="GO" id="GO:0022857">
    <property type="term" value="F:transmembrane transporter activity"/>
    <property type="evidence" value="ECO:0007669"/>
    <property type="project" value="InterPro"/>
</dbReference>
<comment type="subcellular location">
    <subcellularLocation>
        <location evidence="1">Cell membrane</location>
        <topology evidence="1">Multi-pass membrane protein</topology>
    </subcellularLocation>
</comment>
<keyword evidence="5" id="KW-0762">Sugar transport</keyword>
<dbReference type="InterPro" id="IPR020846">
    <property type="entry name" value="MFS_dom"/>
</dbReference>
<dbReference type="InterPro" id="IPR003663">
    <property type="entry name" value="Sugar/inositol_transpt"/>
</dbReference>
<evidence type="ECO:0000256" key="7">
    <source>
        <dbReference type="ARBA" id="ARBA00022989"/>
    </source>
</evidence>
<dbReference type="InterPro" id="IPR036259">
    <property type="entry name" value="MFS_trans_sf"/>
</dbReference>
<evidence type="ECO:0000256" key="2">
    <source>
        <dbReference type="ARBA" id="ARBA00010992"/>
    </source>
</evidence>
<dbReference type="PANTHER" id="PTHR48023">
    <property type="entry name" value="D-XYLOSE-PROTON SYMPORTER-LIKE 2"/>
    <property type="match status" value="1"/>
</dbReference>
<dbReference type="InterPro" id="IPR047984">
    <property type="entry name" value="XylE-like"/>
</dbReference>
<comment type="similarity">
    <text evidence="2 9">Belongs to the major facilitator superfamily. Sugar transporter (TC 2.A.1.1) family.</text>
</comment>
<dbReference type="PANTHER" id="PTHR48023:SF4">
    <property type="entry name" value="D-XYLOSE-PROTON SYMPORTER-LIKE 2"/>
    <property type="match status" value="1"/>
</dbReference>
<keyword evidence="3 9" id="KW-0813">Transport</keyword>
<feature type="transmembrane region" description="Helical" evidence="10">
    <location>
        <begin position="291"/>
        <end position="313"/>
    </location>
</feature>
<keyword evidence="7 10" id="KW-1133">Transmembrane helix</keyword>
<feature type="transmembrane region" description="Helical" evidence="10">
    <location>
        <begin position="98"/>
        <end position="120"/>
    </location>
</feature>
<dbReference type="PROSITE" id="PS00216">
    <property type="entry name" value="SUGAR_TRANSPORT_1"/>
    <property type="match status" value="2"/>
</dbReference>
<evidence type="ECO:0000259" key="11">
    <source>
        <dbReference type="PROSITE" id="PS50850"/>
    </source>
</evidence>
<evidence type="ECO:0000256" key="8">
    <source>
        <dbReference type="ARBA" id="ARBA00023136"/>
    </source>
</evidence>
<feature type="transmembrane region" description="Helical" evidence="10">
    <location>
        <begin position="396"/>
        <end position="419"/>
    </location>
</feature>
<feature type="transmembrane region" description="Helical" evidence="10">
    <location>
        <begin position="363"/>
        <end position="384"/>
    </location>
</feature>
<evidence type="ECO:0000256" key="4">
    <source>
        <dbReference type="ARBA" id="ARBA00022475"/>
    </source>
</evidence>
<dbReference type="InterPro" id="IPR005829">
    <property type="entry name" value="Sugar_transporter_CS"/>
</dbReference>
<dbReference type="PROSITE" id="PS50850">
    <property type="entry name" value="MFS"/>
    <property type="match status" value="1"/>
</dbReference>
<feature type="transmembrane region" description="Helical" evidence="10">
    <location>
        <begin position="322"/>
        <end position="343"/>
    </location>
</feature>
<gene>
    <name evidence="12" type="primary">xylE_3</name>
    <name evidence="12" type="ORF">L21SP4_00781</name>
</gene>
<evidence type="ECO:0000256" key="1">
    <source>
        <dbReference type="ARBA" id="ARBA00004651"/>
    </source>
</evidence>
<dbReference type="AlphaFoldDB" id="A0A0G3EC23"/>
<dbReference type="PROSITE" id="PS00217">
    <property type="entry name" value="SUGAR_TRANSPORT_2"/>
    <property type="match status" value="1"/>
</dbReference>
<evidence type="ECO:0000256" key="3">
    <source>
        <dbReference type="ARBA" id="ARBA00022448"/>
    </source>
</evidence>
<proteinExistence type="inferred from homology"/>
<evidence type="ECO:0000256" key="5">
    <source>
        <dbReference type="ARBA" id="ARBA00022597"/>
    </source>
</evidence>
<feature type="transmembrane region" description="Helical" evidence="10">
    <location>
        <begin position="73"/>
        <end position="92"/>
    </location>
</feature>
<dbReference type="InterPro" id="IPR005828">
    <property type="entry name" value="MFS_sugar_transport-like"/>
</dbReference>
<dbReference type="Pfam" id="PF00083">
    <property type="entry name" value="Sugar_tr"/>
    <property type="match status" value="1"/>
</dbReference>
<dbReference type="FunFam" id="1.20.1250.20:FF:000122">
    <property type="entry name" value="D-xylose transporter XylE"/>
    <property type="match status" value="1"/>
</dbReference>
<dbReference type="NCBIfam" id="TIGR00879">
    <property type="entry name" value="SP"/>
    <property type="match status" value="1"/>
</dbReference>
<reference evidence="13" key="1">
    <citation type="submission" date="2015-02" db="EMBL/GenBank/DDBJ databases">
        <title>Description and complete genome sequence of the first cultured representative of the subdivision 5 of the Verrucomicrobia phylum.</title>
        <authorList>
            <person name="Spring S."/>
            <person name="Bunk B."/>
            <person name="Sproer C."/>
            <person name="Klenk H.-P."/>
        </authorList>
    </citation>
    <scope>NUCLEOTIDE SEQUENCE [LARGE SCALE GENOMIC DNA]</scope>
    <source>
        <strain evidence="13">L21-Fru-AB</strain>
    </source>
</reference>
<dbReference type="InterPro" id="IPR050820">
    <property type="entry name" value="MFS_Sugar_Transporter"/>
</dbReference>
<keyword evidence="8 10" id="KW-0472">Membrane</keyword>
<feature type="transmembrane region" description="Helical" evidence="10">
    <location>
        <begin position="132"/>
        <end position="153"/>
    </location>
</feature>
<dbReference type="PRINTS" id="PR00171">
    <property type="entry name" value="SUGRTRNSPORT"/>
</dbReference>
<dbReference type="KEGG" id="vbl:L21SP4_00781"/>
<evidence type="ECO:0000313" key="12">
    <source>
        <dbReference type="EMBL" id="AKJ64046.1"/>
    </source>
</evidence>
<feature type="transmembrane region" description="Helical" evidence="10">
    <location>
        <begin position="42"/>
        <end position="61"/>
    </location>
</feature>
<feature type="transmembrane region" description="Helical" evidence="10">
    <location>
        <begin position="251"/>
        <end position="276"/>
    </location>
</feature>
<dbReference type="Gene3D" id="1.20.1250.20">
    <property type="entry name" value="MFS general substrate transporter like domains"/>
    <property type="match status" value="2"/>
</dbReference>
<keyword evidence="6 10" id="KW-0812">Transmembrane</keyword>
<sequence>MNAFVILLSCVAALGGFLFGFDSGVINGTVGALQEAFATSEVASGFNVASMLLGCAVGAFFAGRIADWLGRRFALIAAAVCFGVSAWGSGVADGSFEFVMYRLIGGLAVGGASIISPAYISEIAPAAYRGRLASLQQMAIVLGLFVAFLSNFLLASASGGASDPLWGFQTWQWMFWMELIPVTLFFLGLLCIPESPRFLVAREKYEKAESVLARVDHPDDAPEKVGQIRATLNRGHRPSLRDVWNQAGKRVYPVVWVGILLAAFQQLVGINVIFYYGEVLWEAAGFTEENALLINVIGGAINIGSTVVAILLVDKVGRKPMLLWGSVGMTVFLGLLALVFAGAKVDSAGNLQLTGASGVFALLAANCYIICFAVTWGPVMWVLLGEMFPNQMRGAALSLAGLSQWATNFIVTITFPMMLAGIGLGGAYGCYAFFALLSIFFAWKFVGETKGKTLEEMTGG</sequence>
<evidence type="ECO:0000256" key="9">
    <source>
        <dbReference type="RuleBase" id="RU003346"/>
    </source>
</evidence>
<feature type="transmembrane region" description="Helical" evidence="10">
    <location>
        <begin position="425"/>
        <end position="443"/>
    </location>
</feature>
<dbReference type="RefSeq" id="WP_052881414.1">
    <property type="nucleotide sequence ID" value="NZ_CP010904.1"/>
</dbReference>
<dbReference type="SUPFAM" id="SSF103473">
    <property type="entry name" value="MFS general substrate transporter"/>
    <property type="match status" value="1"/>
</dbReference>
<evidence type="ECO:0000313" key="13">
    <source>
        <dbReference type="Proteomes" id="UP000035268"/>
    </source>
</evidence>
<dbReference type="EMBL" id="CP010904">
    <property type="protein sequence ID" value="AKJ64046.1"/>
    <property type="molecule type" value="Genomic_DNA"/>
</dbReference>
<keyword evidence="4" id="KW-1003">Cell membrane</keyword>